<dbReference type="InterPro" id="IPR000836">
    <property type="entry name" value="PRTase_dom"/>
</dbReference>
<evidence type="ECO:0000256" key="9">
    <source>
        <dbReference type="ARBA" id="ARBA00023134"/>
    </source>
</evidence>
<organism evidence="11">
    <name type="scientific">Lotharella globosa</name>
    <dbReference type="NCBI Taxonomy" id="91324"/>
    <lineage>
        <taxon>Eukaryota</taxon>
        <taxon>Sar</taxon>
        <taxon>Rhizaria</taxon>
        <taxon>Cercozoa</taxon>
        <taxon>Chlorarachniophyceae</taxon>
        <taxon>Lotharella</taxon>
    </lineage>
</organism>
<keyword evidence="9" id="KW-0342">GTP-binding</keyword>
<evidence type="ECO:0000259" key="10">
    <source>
        <dbReference type="Pfam" id="PF14681"/>
    </source>
</evidence>
<evidence type="ECO:0000256" key="4">
    <source>
        <dbReference type="ARBA" id="ARBA00011894"/>
    </source>
</evidence>
<evidence type="ECO:0000256" key="8">
    <source>
        <dbReference type="ARBA" id="ARBA00022741"/>
    </source>
</evidence>
<dbReference type="GO" id="GO:0004845">
    <property type="term" value="F:uracil phosphoribosyltransferase activity"/>
    <property type="evidence" value="ECO:0007669"/>
    <property type="project" value="UniProtKB-EC"/>
</dbReference>
<protein>
    <recommendedName>
        <fullName evidence="4">uracil phosphoribosyltransferase</fullName>
        <ecNumber evidence="4">2.4.2.9</ecNumber>
    </recommendedName>
</protein>
<dbReference type="Gene3D" id="3.40.50.2020">
    <property type="match status" value="1"/>
</dbReference>
<dbReference type="GO" id="GO:0005525">
    <property type="term" value="F:GTP binding"/>
    <property type="evidence" value="ECO:0007669"/>
    <property type="project" value="UniProtKB-KW"/>
</dbReference>
<sequence>MADEKTLTQKFTTLRVMKQTPYLKFLHAAIRDKTQTRPKFVFYTDQLLRLLCEFALDSVPHKQNIVTTPTGNQFQGVSFVPICGVSVMRSGEAMETAIRTIMLDIKIGKVLVQHDAETKQRRLLYSKLPKDVVKHHVLILDPILASGSSALAVLKHLKEVGVKQEQISLVTMISCPEGISAILEKYPKITISTSMVDERLDKERFIIPGIGEFADRYFGT</sequence>
<dbReference type="EMBL" id="HBIV01021346">
    <property type="protein sequence ID" value="CAE0663772.1"/>
    <property type="molecule type" value="Transcribed_RNA"/>
</dbReference>
<comment type="similarity">
    <text evidence="3">Belongs to the UPRTase family.</text>
</comment>
<dbReference type="GO" id="GO:0008655">
    <property type="term" value="P:pyrimidine-containing compound salvage"/>
    <property type="evidence" value="ECO:0007669"/>
    <property type="project" value="UniProtKB-ARBA"/>
</dbReference>
<name>A0A7S4DQ18_9EUKA</name>
<dbReference type="AlphaFoldDB" id="A0A7S4DQ18"/>
<dbReference type="NCBIfam" id="NF001097">
    <property type="entry name" value="PRK00129.1"/>
    <property type="match status" value="1"/>
</dbReference>
<evidence type="ECO:0000256" key="6">
    <source>
        <dbReference type="ARBA" id="ARBA00022676"/>
    </source>
</evidence>
<evidence type="ECO:0000256" key="1">
    <source>
        <dbReference type="ARBA" id="ARBA00001946"/>
    </source>
</evidence>
<evidence type="ECO:0000313" key="11">
    <source>
        <dbReference type="EMBL" id="CAE0663772.1"/>
    </source>
</evidence>
<comment type="cofactor">
    <cofactor evidence="1">
        <name>Mg(2+)</name>
        <dbReference type="ChEBI" id="CHEBI:18420"/>
    </cofactor>
</comment>
<evidence type="ECO:0000256" key="5">
    <source>
        <dbReference type="ARBA" id="ARBA00022533"/>
    </source>
</evidence>
<keyword evidence="6" id="KW-0328">Glycosyltransferase</keyword>
<dbReference type="FunFam" id="3.40.50.2020:FF:000023">
    <property type="entry name" value="Probable uracil phosphoribosyltransferase"/>
    <property type="match status" value="1"/>
</dbReference>
<keyword evidence="7" id="KW-0808">Transferase</keyword>
<reference evidence="11" key="1">
    <citation type="submission" date="2021-01" db="EMBL/GenBank/DDBJ databases">
        <authorList>
            <person name="Corre E."/>
            <person name="Pelletier E."/>
            <person name="Niang G."/>
            <person name="Scheremetjew M."/>
            <person name="Finn R."/>
            <person name="Kale V."/>
            <person name="Holt S."/>
            <person name="Cochrane G."/>
            <person name="Meng A."/>
            <person name="Brown T."/>
            <person name="Cohen L."/>
        </authorList>
    </citation>
    <scope>NUCLEOTIDE SEQUENCE</scope>
    <source>
        <strain evidence="11">CCCM811</strain>
    </source>
</reference>
<evidence type="ECO:0000256" key="2">
    <source>
        <dbReference type="ARBA" id="ARBA00005180"/>
    </source>
</evidence>
<evidence type="ECO:0000256" key="7">
    <source>
        <dbReference type="ARBA" id="ARBA00022679"/>
    </source>
</evidence>
<feature type="domain" description="Phosphoribosyltransferase" evidence="10">
    <location>
        <begin position="18"/>
        <end position="220"/>
    </location>
</feature>
<proteinExistence type="inferred from homology"/>
<dbReference type="EC" id="2.4.2.9" evidence="4"/>
<keyword evidence="8" id="KW-0547">Nucleotide-binding</keyword>
<gene>
    <name evidence="11" type="ORF">LGLO00237_LOCUS15374</name>
</gene>
<comment type="pathway">
    <text evidence="2">Pyrimidine metabolism; UMP biosynthesis via salvage pathway; UMP from uracil: step 1/1.</text>
</comment>
<dbReference type="Pfam" id="PF14681">
    <property type="entry name" value="UPRTase"/>
    <property type="match status" value="1"/>
</dbReference>
<dbReference type="CDD" id="cd06223">
    <property type="entry name" value="PRTases_typeI"/>
    <property type="match status" value="1"/>
</dbReference>
<dbReference type="SUPFAM" id="SSF53271">
    <property type="entry name" value="PRTase-like"/>
    <property type="match status" value="1"/>
</dbReference>
<accession>A0A7S4DQ18</accession>
<dbReference type="InterPro" id="IPR029057">
    <property type="entry name" value="PRTase-like"/>
</dbReference>
<evidence type="ECO:0000256" key="3">
    <source>
        <dbReference type="ARBA" id="ARBA00009516"/>
    </source>
</evidence>
<keyword evidence="5" id="KW-0021">Allosteric enzyme</keyword>